<dbReference type="STRING" id="2060906.A0A0H1BNG0"/>
<dbReference type="GO" id="GO:0016705">
    <property type="term" value="F:oxidoreductase activity, acting on paired donors, with incorporation or reduction of molecular oxygen"/>
    <property type="evidence" value="ECO:0007669"/>
    <property type="project" value="InterPro"/>
</dbReference>
<evidence type="ECO:0008006" key="10">
    <source>
        <dbReference type="Google" id="ProtNLM"/>
    </source>
</evidence>
<name>A0A0H1BNG0_9EURO</name>
<organism evidence="8 9">
    <name type="scientific">Blastomyces silverae</name>
    <dbReference type="NCBI Taxonomy" id="2060906"/>
    <lineage>
        <taxon>Eukaryota</taxon>
        <taxon>Fungi</taxon>
        <taxon>Dikarya</taxon>
        <taxon>Ascomycota</taxon>
        <taxon>Pezizomycotina</taxon>
        <taxon>Eurotiomycetes</taxon>
        <taxon>Eurotiomycetidae</taxon>
        <taxon>Onygenales</taxon>
        <taxon>Ajellomycetaceae</taxon>
        <taxon>Blastomyces</taxon>
    </lineage>
</organism>
<proteinExistence type="inferred from homology"/>
<dbReference type="InterPro" id="IPR036396">
    <property type="entry name" value="Cyt_P450_sf"/>
</dbReference>
<dbReference type="EMBL" id="LDEV01000646">
    <property type="protein sequence ID" value="KLJ12860.1"/>
    <property type="molecule type" value="Genomic_DNA"/>
</dbReference>
<dbReference type="GO" id="GO:0020037">
    <property type="term" value="F:heme binding"/>
    <property type="evidence" value="ECO:0007669"/>
    <property type="project" value="InterPro"/>
</dbReference>
<accession>A0A0H1BNG0</accession>
<evidence type="ECO:0000313" key="9">
    <source>
        <dbReference type="Proteomes" id="UP000053573"/>
    </source>
</evidence>
<dbReference type="InterPro" id="IPR001128">
    <property type="entry name" value="Cyt_P450"/>
</dbReference>
<comment type="caution">
    <text evidence="8">The sequence shown here is derived from an EMBL/GenBank/DDBJ whole genome shotgun (WGS) entry which is preliminary data.</text>
</comment>
<dbReference type="InterPro" id="IPR002401">
    <property type="entry name" value="Cyt_P450_E_grp-I"/>
</dbReference>
<gene>
    <name evidence="8" type="ORF">EMPG_09453</name>
</gene>
<dbReference type="PROSITE" id="PS00086">
    <property type="entry name" value="CYTOCHROME_P450"/>
    <property type="match status" value="1"/>
</dbReference>
<comment type="cofactor">
    <cofactor evidence="1 6">
        <name>heme</name>
        <dbReference type="ChEBI" id="CHEBI:30413"/>
    </cofactor>
</comment>
<sequence length="468" mass="52786">MIGWGIYLSSLTLTNARFGKLAFTTIADPDIARSVLQRRNDFLQAPVVARLLGMFGPNVFCTNGDEWKRHRKMFTASLDERISETVWRESRHQACDMVKYLLKNPGNQTLEGLKSIAINVIGQAGFNQSGEWAPDLRHRTDKGATGRAAFWETIALATDKFMEAALLPTKLMRLPFMPPALRLMGYHIERLSGYMKEVLDEERKTAANVTGRRNNFLSLLLKLSDEEKQAGQSGFSLTDEEISGSLFVFSTAGFETSTNTMSFAVVHLAARPEWQDWIREELQTLDPDPLTWNYEEVYPKCRRTLAVMYETLRFYPPVLHSTRAVLGEPQEIVDDKGDTHILTPPMEVMVCQLIMQLDPAIWGADASEFRPSRWIDDSGQLLAPPKGSYLPWSSGPRICPGLKMSQVEFVATMATIFRSARCDPLPIAGIEKPEALRQRLQQLTQDSISKVTIQIRNPGDVELQWTAV</sequence>
<evidence type="ECO:0000256" key="6">
    <source>
        <dbReference type="PIRSR" id="PIRSR602401-1"/>
    </source>
</evidence>
<keyword evidence="6 7" id="KW-0349">Heme</keyword>
<dbReference type="PANTHER" id="PTHR24305:SF166">
    <property type="entry name" value="CYTOCHROME P450 12A4, MITOCHONDRIAL-RELATED"/>
    <property type="match status" value="1"/>
</dbReference>
<evidence type="ECO:0000313" key="8">
    <source>
        <dbReference type="EMBL" id="KLJ12860.1"/>
    </source>
</evidence>
<evidence type="ECO:0000256" key="2">
    <source>
        <dbReference type="ARBA" id="ARBA00010617"/>
    </source>
</evidence>
<evidence type="ECO:0000256" key="4">
    <source>
        <dbReference type="ARBA" id="ARBA00023002"/>
    </source>
</evidence>
<dbReference type="GO" id="GO:0005506">
    <property type="term" value="F:iron ion binding"/>
    <property type="evidence" value="ECO:0007669"/>
    <property type="project" value="InterPro"/>
</dbReference>
<dbReference type="OrthoDB" id="1470350at2759"/>
<feature type="binding site" description="axial binding residue" evidence="6">
    <location>
        <position position="399"/>
    </location>
    <ligand>
        <name>heme</name>
        <dbReference type="ChEBI" id="CHEBI:30413"/>
    </ligand>
    <ligandPart>
        <name>Fe</name>
        <dbReference type="ChEBI" id="CHEBI:18248"/>
    </ligandPart>
</feature>
<reference evidence="9" key="1">
    <citation type="journal article" date="2015" name="PLoS Genet.">
        <title>The dynamic genome and transcriptome of the human fungal pathogen Blastomyces and close relative Emmonsia.</title>
        <authorList>
            <person name="Munoz J.F."/>
            <person name="Gauthier G.M."/>
            <person name="Desjardins C.A."/>
            <person name="Gallo J.E."/>
            <person name="Holder J."/>
            <person name="Sullivan T.D."/>
            <person name="Marty A.J."/>
            <person name="Carmen J.C."/>
            <person name="Chen Z."/>
            <person name="Ding L."/>
            <person name="Gujja S."/>
            <person name="Magrini V."/>
            <person name="Misas E."/>
            <person name="Mitreva M."/>
            <person name="Priest M."/>
            <person name="Saif S."/>
            <person name="Whiston E.A."/>
            <person name="Young S."/>
            <person name="Zeng Q."/>
            <person name="Goldman W.E."/>
            <person name="Mardis E.R."/>
            <person name="Taylor J.W."/>
            <person name="McEwen J.G."/>
            <person name="Clay O.K."/>
            <person name="Klein B.S."/>
            <person name="Cuomo C.A."/>
        </authorList>
    </citation>
    <scope>NUCLEOTIDE SEQUENCE [LARGE SCALE GENOMIC DNA]</scope>
    <source>
        <strain evidence="9">UAMH 139</strain>
    </source>
</reference>
<dbReference type="InterPro" id="IPR050121">
    <property type="entry name" value="Cytochrome_P450_monoxygenase"/>
</dbReference>
<dbReference type="InterPro" id="IPR017972">
    <property type="entry name" value="Cyt_P450_CS"/>
</dbReference>
<keyword evidence="9" id="KW-1185">Reference proteome</keyword>
<dbReference type="CDD" id="cd11070">
    <property type="entry name" value="CYP56-like"/>
    <property type="match status" value="1"/>
</dbReference>
<dbReference type="AlphaFoldDB" id="A0A0H1BNG0"/>
<dbReference type="PRINTS" id="PR00463">
    <property type="entry name" value="EP450I"/>
</dbReference>
<keyword evidence="7" id="KW-0503">Monooxygenase</keyword>
<evidence type="ECO:0000256" key="1">
    <source>
        <dbReference type="ARBA" id="ARBA00001971"/>
    </source>
</evidence>
<evidence type="ECO:0000256" key="5">
    <source>
        <dbReference type="ARBA" id="ARBA00023004"/>
    </source>
</evidence>
<dbReference type="Proteomes" id="UP000053573">
    <property type="component" value="Unassembled WGS sequence"/>
</dbReference>
<dbReference type="PANTHER" id="PTHR24305">
    <property type="entry name" value="CYTOCHROME P450"/>
    <property type="match status" value="1"/>
</dbReference>
<protein>
    <recommendedName>
        <fullName evidence="10">Cytochrome P450 oxidoreductase</fullName>
    </recommendedName>
</protein>
<keyword evidence="4 7" id="KW-0560">Oxidoreductase</keyword>
<dbReference type="SUPFAM" id="SSF48264">
    <property type="entry name" value="Cytochrome P450"/>
    <property type="match status" value="1"/>
</dbReference>
<dbReference type="PRINTS" id="PR00385">
    <property type="entry name" value="P450"/>
</dbReference>
<dbReference type="GO" id="GO:0004497">
    <property type="term" value="F:monooxygenase activity"/>
    <property type="evidence" value="ECO:0007669"/>
    <property type="project" value="UniProtKB-KW"/>
</dbReference>
<dbReference type="Pfam" id="PF00067">
    <property type="entry name" value="p450"/>
    <property type="match status" value="1"/>
</dbReference>
<evidence type="ECO:0000256" key="7">
    <source>
        <dbReference type="RuleBase" id="RU000461"/>
    </source>
</evidence>
<keyword evidence="5 6" id="KW-0408">Iron</keyword>
<dbReference type="Gene3D" id="1.10.630.10">
    <property type="entry name" value="Cytochrome P450"/>
    <property type="match status" value="1"/>
</dbReference>
<comment type="similarity">
    <text evidence="2 7">Belongs to the cytochrome P450 family.</text>
</comment>
<evidence type="ECO:0000256" key="3">
    <source>
        <dbReference type="ARBA" id="ARBA00022723"/>
    </source>
</evidence>
<keyword evidence="3 6" id="KW-0479">Metal-binding</keyword>